<dbReference type="PANTHER" id="PTHR30419">
    <property type="entry name" value="HTH-TYPE TRANSCRIPTIONAL REGULATOR YBHD"/>
    <property type="match status" value="1"/>
</dbReference>
<dbReference type="Proteomes" id="UP000647491">
    <property type="component" value="Unassembled WGS sequence"/>
</dbReference>
<feature type="domain" description="HTH lysR-type" evidence="5">
    <location>
        <begin position="1"/>
        <end position="57"/>
    </location>
</feature>
<dbReference type="InterPro" id="IPR050950">
    <property type="entry name" value="HTH-type_LysR_regulators"/>
</dbReference>
<sequence>MNLLTLYYFVELARELHVTNTAQKLYISQQNLSQHIQRLEQHYGVSLFHRKPKLALTYEGEQLYAVAVKILAEEHEFMNRLADISANSIGSLKLGIPTYRGEICLPSILPQFYEKWPNISIELCGKSSSEMEEMLCSGELDLFIGVMYQDNPKLDSTPLLNDHIYMVCSDHLLKKYYPDTWSVLKNRSEQGTDLSGFSGLPFLLPHPSMKLRRTIDQCFLSSRVKPRIFLESQSTELFISLFPYDYGAFFCTQTRLPAFLSAYPEANAFPLTLKNELIGHRIVIASHKDRVLPQYAQDFISITKEVFAGIATVLPGRPRPFN</sequence>
<evidence type="ECO:0000256" key="1">
    <source>
        <dbReference type="ARBA" id="ARBA00009437"/>
    </source>
</evidence>
<comment type="caution">
    <text evidence="6">The sequence shown here is derived from an EMBL/GenBank/DDBJ whole genome shotgun (WGS) entry which is preliminary data.</text>
</comment>
<dbReference type="InterPro" id="IPR005119">
    <property type="entry name" value="LysR_subst-bd"/>
</dbReference>
<comment type="similarity">
    <text evidence="1">Belongs to the LysR transcriptional regulatory family.</text>
</comment>
<dbReference type="InterPro" id="IPR036388">
    <property type="entry name" value="WH-like_DNA-bd_sf"/>
</dbReference>
<proteinExistence type="inferred from homology"/>
<dbReference type="Gene3D" id="1.10.10.10">
    <property type="entry name" value="Winged helix-like DNA-binding domain superfamily/Winged helix DNA-binding domain"/>
    <property type="match status" value="1"/>
</dbReference>
<evidence type="ECO:0000256" key="4">
    <source>
        <dbReference type="ARBA" id="ARBA00023163"/>
    </source>
</evidence>
<gene>
    <name evidence="6" type="ORF">H8708_09955</name>
</gene>
<keyword evidence="3" id="KW-0238">DNA-binding</keyword>
<keyword evidence="7" id="KW-1185">Reference proteome</keyword>
<evidence type="ECO:0000259" key="5">
    <source>
        <dbReference type="PROSITE" id="PS50931"/>
    </source>
</evidence>
<dbReference type="PRINTS" id="PR00039">
    <property type="entry name" value="HTHLYSR"/>
</dbReference>
<dbReference type="Gene3D" id="3.40.190.290">
    <property type="match status" value="1"/>
</dbReference>
<dbReference type="InterPro" id="IPR036390">
    <property type="entry name" value="WH_DNA-bd_sf"/>
</dbReference>
<accession>A0ABR7NTU5</accession>
<organism evidence="6 7">
    <name type="scientific">Enterocloster hominis</name>
    <name type="common">ex Liu et al. 2021</name>
    <dbReference type="NCBI Taxonomy" id="2763663"/>
    <lineage>
        <taxon>Bacteria</taxon>
        <taxon>Bacillati</taxon>
        <taxon>Bacillota</taxon>
        <taxon>Clostridia</taxon>
        <taxon>Lachnospirales</taxon>
        <taxon>Lachnospiraceae</taxon>
        <taxon>Enterocloster</taxon>
    </lineage>
</organism>
<dbReference type="EMBL" id="JACRTJ010000021">
    <property type="protein sequence ID" value="MBC8599543.1"/>
    <property type="molecule type" value="Genomic_DNA"/>
</dbReference>
<dbReference type="InterPro" id="IPR000847">
    <property type="entry name" value="LysR_HTH_N"/>
</dbReference>
<evidence type="ECO:0000256" key="3">
    <source>
        <dbReference type="ARBA" id="ARBA00023125"/>
    </source>
</evidence>
<dbReference type="Pfam" id="PF00126">
    <property type="entry name" value="HTH_1"/>
    <property type="match status" value="1"/>
</dbReference>
<evidence type="ECO:0000256" key="2">
    <source>
        <dbReference type="ARBA" id="ARBA00023015"/>
    </source>
</evidence>
<dbReference type="Pfam" id="PF03466">
    <property type="entry name" value="LysR_substrate"/>
    <property type="match status" value="1"/>
</dbReference>
<dbReference type="SUPFAM" id="SSF46785">
    <property type="entry name" value="Winged helix' DNA-binding domain"/>
    <property type="match status" value="1"/>
</dbReference>
<name>A0ABR7NTU5_9FIRM</name>
<reference evidence="6 7" key="1">
    <citation type="submission" date="2020-08" db="EMBL/GenBank/DDBJ databases">
        <title>Genome public.</title>
        <authorList>
            <person name="Liu C."/>
            <person name="Sun Q."/>
        </authorList>
    </citation>
    <scope>NUCLEOTIDE SEQUENCE [LARGE SCALE GENOMIC DNA]</scope>
    <source>
        <strain evidence="6 7">BX10</strain>
    </source>
</reference>
<protein>
    <submittedName>
        <fullName evidence="6">LysR family transcriptional regulator</fullName>
    </submittedName>
</protein>
<dbReference type="PROSITE" id="PS50931">
    <property type="entry name" value="HTH_LYSR"/>
    <property type="match status" value="1"/>
</dbReference>
<dbReference type="CDD" id="cd05466">
    <property type="entry name" value="PBP2_LTTR_substrate"/>
    <property type="match status" value="1"/>
</dbReference>
<dbReference type="RefSeq" id="WP_262427750.1">
    <property type="nucleotide sequence ID" value="NZ_JACRTJ010000021.1"/>
</dbReference>
<dbReference type="SUPFAM" id="SSF53850">
    <property type="entry name" value="Periplasmic binding protein-like II"/>
    <property type="match status" value="1"/>
</dbReference>
<evidence type="ECO:0000313" key="7">
    <source>
        <dbReference type="Proteomes" id="UP000647491"/>
    </source>
</evidence>
<evidence type="ECO:0000313" key="6">
    <source>
        <dbReference type="EMBL" id="MBC8599543.1"/>
    </source>
</evidence>
<keyword evidence="4" id="KW-0804">Transcription</keyword>
<keyword evidence="2" id="KW-0805">Transcription regulation</keyword>